<comment type="similarity">
    <text evidence="2">Belongs to the HAD-like hydrolase superfamily. CbbY/CbbZ/Gph/YieH family.</text>
</comment>
<dbReference type="GO" id="GO:0003824">
    <property type="term" value="F:catalytic activity"/>
    <property type="evidence" value="ECO:0007669"/>
    <property type="project" value="UniProtKB-ARBA"/>
</dbReference>
<sequence length="230" mass="23995">MFEQLLCDCDGALVVSDAVAHRALADLLSAAFPEIDPEPIEQAVFGPLSPPPPDEIAHRLGIVLPPDFDAQLARTVEQALARSCAPVAEIREALSRITLPAAIVSNQRVAQLAIAVARVGLAGHVGGRLFGADMVARAKPHPDIYQHAARALGVEPARCVAVADNLAGLDAARAAGMRTIAFVGSSHQPGGYAQALRRLGVSVIVERMDQVPALLAGGAHGTFESLPHAR</sequence>
<dbReference type="SFLD" id="SFLDG01129">
    <property type="entry name" value="C1.5:_HAD__Beta-PGM__Phosphata"/>
    <property type="match status" value="1"/>
</dbReference>
<gene>
    <name evidence="5" type="ORF">SAMN06295900_106280</name>
</gene>
<dbReference type="InterPro" id="IPR036412">
    <property type="entry name" value="HAD-like_sf"/>
</dbReference>
<dbReference type="AlphaFoldDB" id="A0A1X7EUG5"/>
<dbReference type="Proteomes" id="UP000192911">
    <property type="component" value="Unassembled WGS sequence"/>
</dbReference>
<evidence type="ECO:0000313" key="6">
    <source>
        <dbReference type="Proteomes" id="UP000192911"/>
    </source>
</evidence>
<dbReference type="Pfam" id="PF00702">
    <property type="entry name" value="Hydrolase"/>
    <property type="match status" value="1"/>
</dbReference>
<dbReference type="RefSeq" id="WP_085227961.1">
    <property type="nucleotide sequence ID" value="NZ_BSQD01000006.1"/>
</dbReference>
<dbReference type="SUPFAM" id="SSF56784">
    <property type="entry name" value="HAD-like"/>
    <property type="match status" value="1"/>
</dbReference>
<evidence type="ECO:0000256" key="1">
    <source>
        <dbReference type="ARBA" id="ARBA00001946"/>
    </source>
</evidence>
<dbReference type="STRING" id="28094.SAMN06295900_106280"/>
<name>A0A1X7EUG5_TRICW</name>
<dbReference type="Gene3D" id="1.10.150.240">
    <property type="entry name" value="Putative phosphatase, domain 2"/>
    <property type="match status" value="1"/>
</dbReference>
<protein>
    <submittedName>
        <fullName evidence="5">Haloacid dehalogenase superfamily, subfamily IA, variant 2 with 3rd motif like haloacid dehalogenase/haloacid dehalogenase superfamily, subfamily IA, variant 3 with third motif having DD or ED</fullName>
    </submittedName>
</protein>
<evidence type="ECO:0000256" key="3">
    <source>
        <dbReference type="ARBA" id="ARBA00022723"/>
    </source>
</evidence>
<dbReference type="GeneID" id="95550660"/>
<keyword evidence="4" id="KW-0460">Magnesium</keyword>
<dbReference type="SFLD" id="SFLDS00003">
    <property type="entry name" value="Haloacid_Dehalogenase"/>
    <property type="match status" value="1"/>
</dbReference>
<dbReference type="PANTHER" id="PTHR46193:SF10">
    <property type="entry name" value="6-PHOSPHOGLUCONATE PHOSPHATASE"/>
    <property type="match status" value="1"/>
</dbReference>
<organism evidence="5 6">
    <name type="scientific">Trinickia caryophylli</name>
    <name type="common">Paraburkholderia caryophylli</name>
    <dbReference type="NCBI Taxonomy" id="28094"/>
    <lineage>
        <taxon>Bacteria</taxon>
        <taxon>Pseudomonadati</taxon>
        <taxon>Pseudomonadota</taxon>
        <taxon>Betaproteobacteria</taxon>
        <taxon>Burkholderiales</taxon>
        <taxon>Burkholderiaceae</taxon>
        <taxon>Trinickia</taxon>
    </lineage>
</organism>
<dbReference type="InterPro" id="IPR051600">
    <property type="entry name" value="Beta-PGM-like"/>
</dbReference>
<keyword evidence="6" id="KW-1185">Reference proteome</keyword>
<evidence type="ECO:0000256" key="4">
    <source>
        <dbReference type="ARBA" id="ARBA00022842"/>
    </source>
</evidence>
<dbReference type="InterPro" id="IPR006439">
    <property type="entry name" value="HAD-SF_hydro_IA"/>
</dbReference>
<evidence type="ECO:0000256" key="2">
    <source>
        <dbReference type="ARBA" id="ARBA00006171"/>
    </source>
</evidence>
<dbReference type="InterPro" id="IPR023198">
    <property type="entry name" value="PGP-like_dom2"/>
</dbReference>
<dbReference type="Gene3D" id="3.40.50.1000">
    <property type="entry name" value="HAD superfamily/HAD-like"/>
    <property type="match status" value="1"/>
</dbReference>
<dbReference type="EMBL" id="FXAH01000006">
    <property type="protein sequence ID" value="SMF39792.1"/>
    <property type="molecule type" value="Genomic_DNA"/>
</dbReference>
<accession>A0A1X7EUG5</accession>
<dbReference type="PANTHER" id="PTHR46193">
    <property type="entry name" value="6-PHOSPHOGLUCONATE PHOSPHATASE"/>
    <property type="match status" value="1"/>
</dbReference>
<dbReference type="InterPro" id="IPR023214">
    <property type="entry name" value="HAD_sf"/>
</dbReference>
<proteinExistence type="inferred from homology"/>
<dbReference type="NCBIfam" id="TIGR01509">
    <property type="entry name" value="HAD-SF-IA-v3"/>
    <property type="match status" value="1"/>
</dbReference>
<dbReference type="OrthoDB" id="9800058at2"/>
<evidence type="ECO:0000313" key="5">
    <source>
        <dbReference type="EMBL" id="SMF39792.1"/>
    </source>
</evidence>
<dbReference type="GO" id="GO:0046872">
    <property type="term" value="F:metal ion binding"/>
    <property type="evidence" value="ECO:0007669"/>
    <property type="project" value="UniProtKB-KW"/>
</dbReference>
<reference evidence="6" key="1">
    <citation type="submission" date="2017-04" db="EMBL/GenBank/DDBJ databases">
        <authorList>
            <person name="Varghese N."/>
            <person name="Submissions S."/>
        </authorList>
    </citation>
    <scope>NUCLEOTIDE SEQUENCE [LARGE SCALE GENOMIC DNA]</scope>
    <source>
        <strain evidence="6">Ballard 720</strain>
    </source>
</reference>
<keyword evidence="3" id="KW-0479">Metal-binding</keyword>
<comment type="cofactor">
    <cofactor evidence="1">
        <name>Mg(2+)</name>
        <dbReference type="ChEBI" id="CHEBI:18420"/>
    </cofactor>
</comment>